<dbReference type="AlphaFoldDB" id="A0A7Z8Y5K5"/>
<feature type="region of interest" description="Disordered" evidence="2">
    <location>
        <begin position="807"/>
        <end position="827"/>
    </location>
</feature>
<feature type="signal peptide" evidence="3">
    <location>
        <begin position="1"/>
        <end position="21"/>
    </location>
</feature>
<evidence type="ECO:0000256" key="1">
    <source>
        <dbReference type="ARBA" id="ARBA00022801"/>
    </source>
</evidence>
<feature type="chain" id="PRO_5030683499" description="Peptidase S9 prolyl oligopeptidase catalytic domain-containing protein" evidence="3">
    <location>
        <begin position="22"/>
        <end position="827"/>
    </location>
</feature>
<dbReference type="EMBL" id="UXHF01000055">
    <property type="protein sequence ID" value="VDC51011.1"/>
    <property type="molecule type" value="Genomic_DNA"/>
</dbReference>
<reference evidence="5 6" key="1">
    <citation type="submission" date="2018-11" db="EMBL/GenBank/DDBJ databases">
        <authorList>
            <person name="Peiro R."/>
            <person name="Begona"/>
            <person name="Cbmso G."/>
            <person name="Lopez M."/>
            <person name="Gonzalez S."/>
            <person name="Sacristan E."/>
            <person name="Castillo E."/>
        </authorList>
    </citation>
    <scope>NUCLEOTIDE SEQUENCE [LARGE SCALE GENOMIC DNA]</scope>
    <source>
        <strain evidence="5">Brev_genome</strain>
    </source>
</reference>
<dbReference type="Proteomes" id="UP000289220">
    <property type="component" value="Unassembled WGS sequence"/>
</dbReference>
<feature type="compositionally biased region" description="Low complexity" evidence="2">
    <location>
        <begin position="807"/>
        <end position="821"/>
    </location>
</feature>
<organism evidence="5 6">
    <name type="scientific">Brevundimonas mediterranea</name>
    <dbReference type="NCBI Taxonomy" id="74329"/>
    <lineage>
        <taxon>Bacteria</taxon>
        <taxon>Pseudomonadati</taxon>
        <taxon>Pseudomonadota</taxon>
        <taxon>Alphaproteobacteria</taxon>
        <taxon>Caulobacterales</taxon>
        <taxon>Caulobacteraceae</taxon>
        <taxon>Brevundimonas</taxon>
    </lineage>
</organism>
<dbReference type="InterPro" id="IPR011042">
    <property type="entry name" value="6-blade_b-propeller_TolB-like"/>
</dbReference>
<protein>
    <recommendedName>
        <fullName evidence="4">Peptidase S9 prolyl oligopeptidase catalytic domain-containing protein</fullName>
    </recommendedName>
</protein>
<evidence type="ECO:0000313" key="6">
    <source>
        <dbReference type="Proteomes" id="UP000289220"/>
    </source>
</evidence>
<dbReference type="InterPro" id="IPR029058">
    <property type="entry name" value="AB_hydrolase_fold"/>
</dbReference>
<evidence type="ECO:0000256" key="3">
    <source>
        <dbReference type="SAM" id="SignalP"/>
    </source>
</evidence>
<evidence type="ECO:0000313" key="5">
    <source>
        <dbReference type="EMBL" id="VDC51011.1"/>
    </source>
</evidence>
<dbReference type="PANTHER" id="PTHR42776">
    <property type="entry name" value="SERINE PEPTIDASE S9 FAMILY MEMBER"/>
    <property type="match status" value="1"/>
</dbReference>
<dbReference type="Pfam" id="PF00326">
    <property type="entry name" value="Peptidase_S9"/>
    <property type="match status" value="1"/>
</dbReference>
<evidence type="ECO:0000259" key="4">
    <source>
        <dbReference type="Pfam" id="PF00326"/>
    </source>
</evidence>
<dbReference type="InterPro" id="IPR001375">
    <property type="entry name" value="Peptidase_S9_cat"/>
</dbReference>
<keyword evidence="1" id="KW-0378">Hydrolase</keyword>
<sequence>MRGTIRALVGALMALACLASAAQAEDAVSGRPVTIDDIVELEAFGRAAISPDGRWAVYEKRGAYDTATRFDLAARAPWTIMDLWLVDLSAPDQEPQRLLPEEGLGLQVVAWSPDGGRLLISRLRGDEYEFGVVTIADRSVIWTGLTPETPPEGASAEWVSAHEVVVLTRPDRSLPVLIRRFSGAQARMTEAWRRSALGREPSRTLIDARDGVVRPETPDEGQALVELDLETGRRRRLAEGRISDFAVAPDGSAVAVVQATDRPTVRGAPRVQLEGDERQTLVLIGLDGDRRTEVTGDWDVASNLLRWSPDSRAVLIWARRDGADWTAGRLLIAGFDDVAVPDLGDLTPGTAEAIVAGVRADWLGDAPVIYARPRGGARFDWASVGTGAAPRALTATLATAPPRLAATSAEALLVVADGAVWRVQRDGAPERTSGRTAFQEAIPSDAERVGRFRGNDAPRRSWAAVLDADGESFVAERGGVRSIGAGADARPRVLAVSGDAALVLERVGLAETLMVRQGGDAWAIDAVNTDKRDIRLIEPMAISHLDNEGRATRSWLYLPPGPIRGLIVRVYPGAADSFVWWDPLTLTYGTRSTVLAAAGFAVLSPSMNVDASPGERGDLYVRAVDLAVDAALAAHPELPSGRMAIYGHSFGGYATLEIATRSNRYQSYIASASLSDFPGHWGGFAPTARIQPEDRMSLQSGQAFTEAGQGGFGVPPWLDLDTYLQSSPYLRADRVTAPVLLLTADLDFVPPTQAEQMFSALAREGKTARIVTFWGEHHHAWSPANIRERYRLIFDWLDETLPGVGVTTAASAGPPTGAPSSQKPPPP</sequence>
<keyword evidence="3" id="KW-0732">Signal</keyword>
<dbReference type="Gene3D" id="2.120.10.30">
    <property type="entry name" value="TolB, C-terminal domain"/>
    <property type="match status" value="2"/>
</dbReference>
<dbReference type="SUPFAM" id="SSF82171">
    <property type="entry name" value="DPP6 N-terminal domain-like"/>
    <property type="match status" value="1"/>
</dbReference>
<dbReference type="GO" id="GO:0006508">
    <property type="term" value="P:proteolysis"/>
    <property type="evidence" value="ECO:0007669"/>
    <property type="project" value="InterPro"/>
</dbReference>
<name>A0A7Z8Y5K5_9CAUL</name>
<feature type="domain" description="Peptidase S9 prolyl oligopeptidase catalytic" evidence="4">
    <location>
        <begin position="631"/>
        <end position="801"/>
    </location>
</feature>
<keyword evidence="6" id="KW-1185">Reference proteome</keyword>
<dbReference type="GO" id="GO:0004252">
    <property type="term" value="F:serine-type endopeptidase activity"/>
    <property type="evidence" value="ECO:0007669"/>
    <property type="project" value="TreeGrafter"/>
</dbReference>
<proteinExistence type="predicted"/>
<dbReference type="PROSITE" id="PS51257">
    <property type="entry name" value="PROKAR_LIPOPROTEIN"/>
    <property type="match status" value="1"/>
</dbReference>
<dbReference type="SUPFAM" id="SSF53474">
    <property type="entry name" value="alpha/beta-Hydrolases"/>
    <property type="match status" value="1"/>
</dbReference>
<comment type="caution">
    <text evidence="5">The sequence shown here is derived from an EMBL/GenBank/DDBJ whole genome shotgun (WGS) entry which is preliminary data.</text>
</comment>
<dbReference type="Gene3D" id="3.40.50.1820">
    <property type="entry name" value="alpha/beta hydrolase"/>
    <property type="match status" value="1"/>
</dbReference>
<accession>A0A7Z8Y5K5</accession>
<gene>
    <name evidence="5" type="ORF">BREV_BREV_02440</name>
</gene>
<evidence type="ECO:0000256" key="2">
    <source>
        <dbReference type="SAM" id="MobiDB-lite"/>
    </source>
</evidence>
<dbReference type="PANTHER" id="PTHR42776:SF27">
    <property type="entry name" value="DIPEPTIDYL PEPTIDASE FAMILY MEMBER 6"/>
    <property type="match status" value="1"/>
</dbReference>